<protein>
    <submittedName>
        <fullName evidence="1">Uncharacterized protein</fullName>
    </submittedName>
</protein>
<evidence type="ECO:0000313" key="1">
    <source>
        <dbReference type="EMBL" id="GET37814.1"/>
    </source>
</evidence>
<keyword evidence="2" id="KW-1185">Reference proteome</keyword>
<evidence type="ECO:0000313" key="2">
    <source>
        <dbReference type="Proteomes" id="UP001050975"/>
    </source>
</evidence>
<dbReference type="AlphaFoldDB" id="A0AAV3XBN7"/>
<proteinExistence type="predicted"/>
<dbReference type="Proteomes" id="UP001050975">
    <property type="component" value="Unassembled WGS sequence"/>
</dbReference>
<comment type="caution">
    <text evidence="1">The sequence shown here is derived from an EMBL/GenBank/DDBJ whole genome shotgun (WGS) entry which is preliminary data.</text>
</comment>
<accession>A0AAV3XBN7</accession>
<name>A0AAV3XBN7_9CYAN</name>
<sequence>MIPDWNPLGLDLVITQISQPCRYPYSGLQSHEVHRLLCSGTLKGAATQKAPKGCT</sequence>
<dbReference type="EMBL" id="BLAY01000034">
    <property type="protein sequence ID" value="GET37814.1"/>
    <property type="molecule type" value="Genomic_DNA"/>
</dbReference>
<reference evidence="1" key="1">
    <citation type="submission" date="2019-10" db="EMBL/GenBank/DDBJ databases">
        <title>Draft genome sequece of Microseira wollei NIES-4236.</title>
        <authorList>
            <person name="Yamaguchi H."/>
            <person name="Suzuki S."/>
            <person name="Kawachi M."/>
        </authorList>
    </citation>
    <scope>NUCLEOTIDE SEQUENCE</scope>
    <source>
        <strain evidence="1">NIES-4236</strain>
    </source>
</reference>
<gene>
    <name evidence="1" type="ORF">MiSe_25680</name>
</gene>
<organism evidence="1 2">
    <name type="scientific">Microseira wollei NIES-4236</name>
    <dbReference type="NCBI Taxonomy" id="2530354"/>
    <lineage>
        <taxon>Bacteria</taxon>
        <taxon>Bacillati</taxon>
        <taxon>Cyanobacteriota</taxon>
        <taxon>Cyanophyceae</taxon>
        <taxon>Oscillatoriophycideae</taxon>
        <taxon>Aerosakkonematales</taxon>
        <taxon>Aerosakkonemataceae</taxon>
        <taxon>Microseira</taxon>
    </lineage>
</organism>